<dbReference type="EMBL" id="LN609528">
    <property type="protein sequence ID" value="CEF63928.1"/>
    <property type="molecule type" value="Genomic_DNA"/>
</dbReference>
<dbReference type="GO" id="GO:0005874">
    <property type="term" value="C:microtubule"/>
    <property type="evidence" value="ECO:0007669"/>
    <property type="project" value="UniProtKB-KW"/>
</dbReference>
<keyword evidence="10" id="KW-0175">Coiled coil</keyword>
<dbReference type="RefSeq" id="XP_024503129.1">
    <property type="nucleotide sequence ID" value="XM_024649231.1"/>
</dbReference>
<feature type="coiled-coil region" evidence="10">
    <location>
        <begin position="201"/>
        <end position="242"/>
    </location>
</feature>
<accession>A0A090L727</accession>
<dbReference type="CTD" id="36376293"/>
<reference evidence="16" key="2">
    <citation type="submission" date="2020-12" db="UniProtKB">
        <authorList>
            <consortium name="WormBaseParasite"/>
        </authorList>
    </citation>
    <scope>IDENTIFICATION</scope>
</reference>
<evidence type="ECO:0000256" key="8">
    <source>
        <dbReference type="ARBA" id="ARBA00023306"/>
    </source>
</evidence>
<dbReference type="InterPro" id="IPR001715">
    <property type="entry name" value="CH_dom"/>
</dbReference>
<evidence type="ECO:0000256" key="7">
    <source>
        <dbReference type="ARBA" id="ARBA00023212"/>
    </source>
</evidence>
<dbReference type="AlphaFoldDB" id="A0A090L727"/>
<keyword evidence="15" id="KW-1185">Reference proteome</keyword>
<evidence type="ECO:0000256" key="5">
    <source>
        <dbReference type="ARBA" id="ARBA00022701"/>
    </source>
</evidence>
<sequence length="341" mass="39203">MVNNVYATSANFYNISRHELIAWVNSSLQANLTKIEEMCTGAAYAQLTDMCFRGKIPLKRIKWNSKHEIDWISNWKIIQTSWKNIGIDKPIPVDSLLKGKFQDNFEFLQWFKKFFDANYDESPYNAEETRNFEPIPAANSTKTTPASNKTSTSNKTASNISKNVRNSTNISCNNTSKESEDLKKGEVLSNCKKDDGKDCTVKDKKDCIDEYKKENATLEKEVAELTDELQKMSASLLTMEHERDYYYNRLKMIEIMITDLEENSQIEAGKIKKILYTDDDQLNGECDDDVNEDAKTTIIDTKSGNGEKILSNEDKEKFKIDDNEVEKLLHNTNFLDETETF</sequence>
<evidence type="ECO:0000256" key="1">
    <source>
        <dbReference type="ARBA" id="ARBA00004245"/>
    </source>
</evidence>
<protein>
    <submittedName>
        <fullName evidence="14 16">Eb1</fullName>
    </submittedName>
</protein>
<gene>
    <name evidence="14 16 17 18" type="ORF">SRAE_1000218400</name>
</gene>
<evidence type="ECO:0000256" key="2">
    <source>
        <dbReference type="ARBA" id="ARBA00010729"/>
    </source>
</evidence>
<feature type="region of interest" description="Disordered" evidence="11">
    <location>
        <begin position="126"/>
        <end position="159"/>
    </location>
</feature>
<dbReference type="Proteomes" id="UP000035682">
    <property type="component" value="Unplaced"/>
</dbReference>
<keyword evidence="5 9" id="KW-0493">Microtubule</keyword>
<evidence type="ECO:0000256" key="9">
    <source>
        <dbReference type="PROSITE-ProRule" id="PRU00576"/>
    </source>
</evidence>
<keyword evidence="8" id="KW-0131">Cell cycle</keyword>
<keyword evidence="4" id="KW-0132">Cell division</keyword>
<name>A0A090L727_STRRB</name>
<evidence type="ECO:0000256" key="11">
    <source>
        <dbReference type="SAM" id="MobiDB-lite"/>
    </source>
</evidence>
<comment type="similarity">
    <text evidence="2">Belongs to the MAPRE family.</text>
</comment>
<dbReference type="WBParaSite" id="SRAE_1000218400.2">
    <property type="protein sequence ID" value="SRAE_1000218400.2"/>
    <property type="gene ID" value="WBGene00258798"/>
</dbReference>
<evidence type="ECO:0000313" key="14">
    <source>
        <dbReference type="EMBL" id="CEF63928.1"/>
    </source>
</evidence>
<dbReference type="Pfam" id="PF03271">
    <property type="entry name" value="EB1"/>
    <property type="match status" value="1"/>
</dbReference>
<evidence type="ECO:0000313" key="16">
    <source>
        <dbReference type="WBParaSite" id="SRAE_1000218400.1"/>
    </source>
</evidence>
<dbReference type="GO" id="GO:0051301">
    <property type="term" value="P:cell division"/>
    <property type="evidence" value="ECO:0007669"/>
    <property type="project" value="UniProtKB-KW"/>
</dbReference>
<evidence type="ECO:0000256" key="3">
    <source>
        <dbReference type="ARBA" id="ARBA00022490"/>
    </source>
</evidence>
<dbReference type="OrthoDB" id="2119228at2759"/>
<dbReference type="GO" id="GO:0008017">
    <property type="term" value="F:microtubule binding"/>
    <property type="evidence" value="ECO:0007669"/>
    <property type="project" value="InterPro"/>
</dbReference>
<dbReference type="InterPro" id="IPR036133">
    <property type="entry name" value="EB1_C_sf"/>
</dbReference>
<organism evidence="14">
    <name type="scientific">Strongyloides ratti</name>
    <name type="common">Parasitic roundworm</name>
    <dbReference type="NCBI Taxonomy" id="34506"/>
    <lineage>
        <taxon>Eukaryota</taxon>
        <taxon>Metazoa</taxon>
        <taxon>Ecdysozoa</taxon>
        <taxon>Nematoda</taxon>
        <taxon>Chromadorea</taxon>
        <taxon>Rhabditida</taxon>
        <taxon>Tylenchina</taxon>
        <taxon>Panagrolaimomorpha</taxon>
        <taxon>Strongyloidoidea</taxon>
        <taxon>Strongyloididae</taxon>
        <taxon>Strongyloides</taxon>
    </lineage>
</organism>
<dbReference type="PANTHER" id="PTHR10623">
    <property type="entry name" value="MICROTUBULE-ASSOCIATED PROTEIN RP/EB FAMILY MEMBER"/>
    <property type="match status" value="1"/>
</dbReference>
<dbReference type="WormBase" id="SRAE_1000218400">
    <property type="protein sequence ID" value="SRP05584"/>
    <property type="gene ID" value="WBGene00258798"/>
</dbReference>
<dbReference type="InterPro" id="IPR004953">
    <property type="entry name" value="EB1_C"/>
</dbReference>
<dbReference type="Gene3D" id="1.10.418.10">
    <property type="entry name" value="Calponin-like domain"/>
    <property type="match status" value="1"/>
</dbReference>
<dbReference type="STRING" id="34506.A0A090L727"/>
<dbReference type="WBParaSite" id="SRAE_1000218400.1">
    <property type="protein sequence ID" value="SRAE_1000218400.1"/>
    <property type="gene ID" value="WBGene00258798"/>
</dbReference>
<evidence type="ECO:0000256" key="6">
    <source>
        <dbReference type="ARBA" id="ARBA00022776"/>
    </source>
</evidence>
<feature type="domain" description="Calponin-homology (CH)" evidence="12">
    <location>
        <begin position="14"/>
        <end position="116"/>
    </location>
</feature>
<reference evidence="14 15" key="1">
    <citation type="submission" date="2014-09" db="EMBL/GenBank/DDBJ databases">
        <authorList>
            <person name="Martin A.A."/>
        </authorList>
    </citation>
    <scope>NUCLEOTIDE SEQUENCE</scope>
    <source>
        <strain evidence="15 17">ED321</strain>
        <strain evidence="14">ED321 Heterogonic</strain>
    </source>
</reference>
<evidence type="ECO:0000313" key="18">
    <source>
        <dbReference type="WormBase" id="SRAE_1000218400"/>
    </source>
</evidence>
<evidence type="ECO:0000313" key="15">
    <source>
        <dbReference type="Proteomes" id="UP000035682"/>
    </source>
</evidence>
<dbReference type="SUPFAM" id="SSF140612">
    <property type="entry name" value="EB1 dimerisation domain-like"/>
    <property type="match status" value="1"/>
</dbReference>
<feature type="domain" description="EB1 C-terminal" evidence="13">
    <location>
        <begin position="214"/>
        <end position="284"/>
    </location>
</feature>
<dbReference type="SUPFAM" id="SSF47576">
    <property type="entry name" value="Calponin-homology domain, CH-domain"/>
    <property type="match status" value="1"/>
</dbReference>
<keyword evidence="6" id="KW-0498">Mitosis</keyword>
<evidence type="ECO:0000259" key="12">
    <source>
        <dbReference type="PROSITE" id="PS50021"/>
    </source>
</evidence>
<dbReference type="OMA" id="CTNVEHD"/>
<keyword evidence="7" id="KW-0206">Cytoskeleton</keyword>
<dbReference type="Gene3D" id="1.20.5.1430">
    <property type="match status" value="1"/>
</dbReference>
<keyword evidence="3" id="KW-0963">Cytoplasm</keyword>
<evidence type="ECO:0000259" key="13">
    <source>
        <dbReference type="PROSITE" id="PS51230"/>
    </source>
</evidence>
<proteinExistence type="inferred from homology"/>
<dbReference type="eggNOG" id="KOG3000">
    <property type="taxonomic scope" value="Eukaryota"/>
</dbReference>
<dbReference type="GeneID" id="36376293"/>
<dbReference type="FunFam" id="1.10.418.10:FF:000007">
    <property type="entry name" value="Microtubule-associated protein, RP/EB family, member 2"/>
    <property type="match status" value="1"/>
</dbReference>
<feature type="compositionally biased region" description="Low complexity" evidence="11">
    <location>
        <begin position="139"/>
        <end position="159"/>
    </location>
</feature>
<evidence type="ECO:0000256" key="10">
    <source>
        <dbReference type="SAM" id="Coils"/>
    </source>
</evidence>
<dbReference type="PROSITE" id="PS51230">
    <property type="entry name" value="EB1_C"/>
    <property type="match status" value="1"/>
</dbReference>
<dbReference type="InterPro" id="IPR027328">
    <property type="entry name" value="MAPRE"/>
</dbReference>
<dbReference type="InterPro" id="IPR036872">
    <property type="entry name" value="CH_dom_sf"/>
</dbReference>
<evidence type="ECO:0000313" key="17">
    <source>
        <dbReference type="WBParaSite" id="SRAE_1000218400.2"/>
    </source>
</evidence>
<dbReference type="PROSITE" id="PS50021">
    <property type="entry name" value="CH"/>
    <property type="match status" value="1"/>
</dbReference>
<evidence type="ECO:0000256" key="4">
    <source>
        <dbReference type="ARBA" id="ARBA00022618"/>
    </source>
</evidence>
<comment type="subcellular location">
    <subcellularLocation>
        <location evidence="1">Cytoplasm</location>
        <location evidence="1">Cytoskeleton</location>
    </subcellularLocation>
</comment>